<protein>
    <submittedName>
        <fullName evidence="1">Uncharacterized protein</fullName>
    </submittedName>
</protein>
<dbReference type="AlphaFoldDB" id="A0A449B739"/>
<organism evidence="1 2">
    <name type="scientific">Mycoplasmopsis columboralis</name>
    <dbReference type="NCBI Taxonomy" id="171282"/>
    <lineage>
        <taxon>Bacteria</taxon>
        <taxon>Bacillati</taxon>
        <taxon>Mycoplasmatota</taxon>
        <taxon>Mycoplasmoidales</taxon>
        <taxon>Metamycoplasmataceae</taxon>
        <taxon>Mycoplasmopsis</taxon>
    </lineage>
</organism>
<dbReference type="SUPFAM" id="SSF52540">
    <property type="entry name" value="P-loop containing nucleoside triphosphate hydrolases"/>
    <property type="match status" value="1"/>
</dbReference>
<dbReference type="InterPro" id="IPR027417">
    <property type="entry name" value="P-loop_NTPase"/>
</dbReference>
<dbReference type="EMBL" id="LR215039">
    <property type="protein sequence ID" value="VEU76398.1"/>
    <property type="molecule type" value="Genomic_DNA"/>
</dbReference>
<accession>A0A449B739</accession>
<sequence>MKLFFIALIFNAIFNKRYNLIMSTSNLISNIKNDIFKSFENQHGKLKIIGSEKQKISFKIIDSYRFQSDEDISLTIPYLKDNEINIEDFYAEQLEKLYSIISKYKSKLYSIKKYPGMVRIKYNNKIYDFSLSLLKDRKLWVIDNMFGTLKESEVVEIENSLKLHLKKKYLKEIIVFVKTLVGLYKIYKYRLPKGSFLTFLIIHNYKLENSLEKSIHSTLKNLKNFLNKHKNHNKILLAGIEFKVKFKESEILAFIKVLDQFLKQGKFTKIYEKENTQKILFLGGMSESGKSTAGIFLEKNLNYKRIKIINIEKELLKDFGIRNLNVSKDKFSDLLKYLYSQKNIYALFLHKIYDYSIGQNVVLESLYRSKLFLEVQKLHPKTYCFYLEATKTNRINREFLKVTTQENIDFNQHCINFEQKEKFKRTHKAHMVRNVATHLINNNGTLDKLLLKIKDLESKL</sequence>
<gene>
    <name evidence="1" type="ORF">NCTC10179_00578</name>
</gene>
<dbReference type="KEGG" id="mcou:NCTC10179_00578"/>
<name>A0A449B739_9BACT</name>
<keyword evidence="2" id="KW-1185">Reference proteome</keyword>
<proteinExistence type="predicted"/>
<reference evidence="1 2" key="1">
    <citation type="submission" date="2019-01" db="EMBL/GenBank/DDBJ databases">
        <authorList>
            <consortium name="Pathogen Informatics"/>
        </authorList>
    </citation>
    <scope>NUCLEOTIDE SEQUENCE [LARGE SCALE GENOMIC DNA]</scope>
    <source>
        <strain evidence="1 2">NCTC10179</strain>
    </source>
</reference>
<evidence type="ECO:0000313" key="1">
    <source>
        <dbReference type="EMBL" id="VEU76398.1"/>
    </source>
</evidence>
<evidence type="ECO:0000313" key="2">
    <source>
        <dbReference type="Proteomes" id="UP000289497"/>
    </source>
</evidence>
<dbReference type="Gene3D" id="3.40.50.300">
    <property type="entry name" value="P-loop containing nucleotide triphosphate hydrolases"/>
    <property type="match status" value="1"/>
</dbReference>
<dbReference type="Proteomes" id="UP000289497">
    <property type="component" value="Chromosome"/>
</dbReference>